<reference evidence="4" key="1">
    <citation type="submission" date="2017-08" db="EMBL/GenBank/DDBJ databases">
        <title>A dynamic microbial community with high functional redundancy inhabits the cold, oxic subseafloor aquifer.</title>
        <authorList>
            <person name="Tully B.J."/>
            <person name="Wheat C.G."/>
            <person name="Glazer B.T."/>
            <person name="Huber J.A."/>
        </authorList>
    </citation>
    <scope>NUCLEOTIDE SEQUENCE [LARGE SCALE GENOMIC DNA]</scope>
</reference>
<gene>
    <name evidence="3" type="ORF">COA96_04515</name>
</gene>
<dbReference type="EMBL" id="NVVJ01000009">
    <property type="protein sequence ID" value="PCJ26897.1"/>
    <property type="molecule type" value="Genomic_DNA"/>
</dbReference>
<keyword evidence="2" id="KW-0812">Transmembrane</keyword>
<sequence>MKRKNREINIFSMSALDLFASALGAFILITIVLFPFYPNTGDSPERIADVRAEVEAEIRALEVALQAAQLEAQNNQSQLSAAVTQVASIQQELGSCSTSLDAIENDFDSCRIAMAQTFVLVVVSWGSADDVDLHIIDPRGNEYYYADERFDGSEAALEEDNTRGPGNEIWLSPRAIPGDYEIYLNMFSKSDDAPVSVRGSILHQEGRIALPDTSLSSEGQKPLVATFTVSEEGTVTIR</sequence>
<proteinExistence type="predicted"/>
<feature type="transmembrane region" description="Helical" evidence="2">
    <location>
        <begin position="12"/>
        <end position="37"/>
    </location>
</feature>
<organism evidence="3 4">
    <name type="scientific">SAR86 cluster bacterium</name>
    <dbReference type="NCBI Taxonomy" id="2030880"/>
    <lineage>
        <taxon>Bacteria</taxon>
        <taxon>Pseudomonadati</taxon>
        <taxon>Pseudomonadota</taxon>
        <taxon>Gammaproteobacteria</taxon>
        <taxon>SAR86 cluster</taxon>
    </lineage>
</organism>
<comment type="caution">
    <text evidence="3">The sequence shown here is derived from an EMBL/GenBank/DDBJ whole genome shotgun (WGS) entry which is preliminary data.</text>
</comment>
<keyword evidence="2" id="KW-1133">Transmembrane helix</keyword>
<keyword evidence="2" id="KW-0472">Membrane</keyword>
<keyword evidence="1" id="KW-0175">Coiled coil</keyword>
<evidence type="ECO:0008006" key="5">
    <source>
        <dbReference type="Google" id="ProtNLM"/>
    </source>
</evidence>
<evidence type="ECO:0000256" key="1">
    <source>
        <dbReference type="SAM" id="Coils"/>
    </source>
</evidence>
<accession>A0A2A5B5R7</accession>
<dbReference type="Proteomes" id="UP000218327">
    <property type="component" value="Unassembled WGS sequence"/>
</dbReference>
<feature type="coiled-coil region" evidence="1">
    <location>
        <begin position="51"/>
        <end position="78"/>
    </location>
</feature>
<protein>
    <recommendedName>
        <fullName evidence="5">DUF2135 domain-containing protein</fullName>
    </recommendedName>
</protein>
<evidence type="ECO:0000313" key="3">
    <source>
        <dbReference type="EMBL" id="PCJ26897.1"/>
    </source>
</evidence>
<name>A0A2A5B5R7_9GAMM</name>
<evidence type="ECO:0000313" key="4">
    <source>
        <dbReference type="Proteomes" id="UP000218327"/>
    </source>
</evidence>
<evidence type="ECO:0000256" key="2">
    <source>
        <dbReference type="SAM" id="Phobius"/>
    </source>
</evidence>
<dbReference type="AlphaFoldDB" id="A0A2A5B5R7"/>